<evidence type="ECO:0000256" key="10">
    <source>
        <dbReference type="PROSITE-ProRule" id="PRU00027"/>
    </source>
</evidence>
<dbReference type="Gene3D" id="3.30.70.270">
    <property type="match status" value="1"/>
</dbReference>
<dbReference type="InterPro" id="IPR008906">
    <property type="entry name" value="HATC_C_dom"/>
</dbReference>
<dbReference type="Pfam" id="PF14372">
    <property type="entry name" value="hAT-like_RNase-H"/>
    <property type="match status" value="1"/>
</dbReference>
<dbReference type="GO" id="GO:0008270">
    <property type="term" value="F:zinc ion binding"/>
    <property type="evidence" value="ECO:0007669"/>
    <property type="project" value="UniProtKB-KW"/>
</dbReference>
<dbReference type="Pfam" id="PF02892">
    <property type="entry name" value="zf-BED"/>
    <property type="match status" value="1"/>
</dbReference>
<accession>A0A8J5Y914</accession>
<keyword evidence="8" id="KW-0804">Transcription</keyword>
<dbReference type="Proteomes" id="UP000701853">
    <property type="component" value="Chromosome 13"/>
</dbReference>
<gene>
    <name evidence="13" type="ORF">CXB51_034956</name>
</gene>
<feature type="region of interest" description="Disordered" evidence="11">
    <location>
        <begin position="1"/>
        <end position="31"/>
    </location>
</feature>
<dbReference type="PANTHER" id="PTHR46481">
    <property type="entry name" value="ZINC FINGER BED DOMAIN-CONTAINING PROTEIN 4"/>
    <property type="match status" value="1"/>
</dbReference>
<keyword evidence="6" id="KW-0805">Transcription regulation</keyword>
<dbReference type="InterPro" id="IPR043502">
    <property type="entry name" value="DNA/RNA_pol_sf"/>
</dbReference>
<dbReference type="SUPFAM" id="SSF53098">
    <property type="entry name" value="Ribonuclease H-like"/>
    <property type="match status" value="1"/>
</dbReference>
<dbReference type="Gene3D" id="3.10.10.10">
    <property type="entry name" value="HIV Type 1 Reverse Transcriptase, subunit A, domain 1"/>
    <property type="match status" value="2"/>
</dbReference>
<dbReference type="InterPro" id="IPR052035">
    <property type="entry name" value="ZnF_BED_domain_contain"/>
</dbReference>
<dbReference type="SUPFAM" id="SSF56672">
    <property type="entry name" value="DNA/RNA polymerases"/>
    <property type="match status" value="1"/>
</dbReference>
<reference evidence="13 14" key="1">
    <citation type="journal article" date="2021" name="bioRxiv">
        <title>The Gossypium anomalum genome as a resource for cotton improvement and evolutionary analysis of hybrid incompatibility.</title>
        <authorList>
            <person name="Grover C.E."/>
            <person name="Yuan D."/>
            <person name="Arick M.A."/>
            <person name="Miller E.R."/>
            <person name="Hu G."/>
            <person name="Peterson D.G."/>
            <person name="Wendel J.F."/>
            <person name="Udall J.A."/>
        </authorList>
    </citation>
    <scope>NUCLEOTIDE SEQUENCE [LARGE SCALE GENOMIC DNA]</scope>
    <source>
        <strain evidence="13">JFW-Udall</strain>
        <tissue evidence="13">Leaf</tissue>
    </source>
</reference>
<keyword evidence="14" id="KW-1185">Reference proteome</keyword>
<dbReference type="CDD" id="cd01647">
    <property type="entry name" value="RT_LTR"/>
    <property type="match status" value="1"/>
</dbReference>
<keyword evidence="7" id="KW-0238">DNA-binding</keyword>
<evidence type="ECO:0000256" key="9">
    <source>
        <dbReference type="ARBA" id="ARBA00023242"/>
    </source>
</evidence>
<evidence type="ECO:0000256" key="6">
    <source>
        <dbReference type="ARBA" id="ARBA00023015"/>
    </source>
</evidence>
<evidence type="ECO:0000256" key="7">
    <source>
        <dbReference type="ARBA" id="ARBA00023125"/>
    </source>
</evidence>
<organism evidence="13 14">
    <name type="scientific">Gossypium anomalum</name>
    <dbReference type="NCBI Taxonomy" id="47600"/>
    <lineage>
        <taxon>Eukaryota</taxon>
        <taxon>Viridiplantae</taxon>
        <taxon>Streptophyta</taxon>
        <taxon>Embryophyta</taxon>
        <taxon>Tracheophyta</taxon>
        <taxon>Spermatophyta</taxon>
        <taxon>Magnoliopsida</taxon>
        <taxon>eudicotyledons</taxon>
        <taxon>Gunneridae</taxon>
        <taxon>Pentapetalae</taxon>
        <taxon>rosids</taxon>
        <taxon>malvids</taxon>
        <taxon>Malvales</taxon>
        <taxon>Malvaceae</taxon>
        <taxon>Malvoideae</taxon>
        <taxon>Gossypium</taxon>
    </lineage>
</organism>
<comment type="subunit">
    <text evidence="2">Homodimer.</text>
</comment>
<dbReference type="InterPro" id="IPR025525">
    <property type="entry name" value="hAT-like_transposase_RNase-H"/>
</dbReference>
<dbReference type="InterPro" id="IPR000477">
    <property type="entry name" value="RT_dom"/>
</dbReference>
<keyword evidence="9" id="KW-0539">Nucleus</keyword>
<evidence type="ECO:0000256" key="11">
    <source>
        <dbReference type="SAM" id="MobiDB-lite"/>
    </source>
</evidence>
<feature type="compositionally biased region" description="Polar residues" evidence="11">
    <location>
        <begin position="9"/>
        <end position="28"/>
    </location>
</feature>
<dbReference type="EMBL" id="JAHUZN010000013">
    <property type="protein sequence ID" value="KAG8473040.1"/>
    <property type="molecule type" value="Genomic_DNA"/>
</dbReference>
<keyword evidence="4 10" id="KW-0863">Zinc-finger</keyword>
<dbReference type="SUPFAM" id="SSF57667">
    <property type="entry name" value="beta-beta-alpha zinc fingers"/>
    <property type="match status" value="1"/>
</dbReference>
<evidence type="ECO:0000313" key="13">
    <source>
        <dbReference type="EMBL" id="KAG8473040.1"/>
    </source>
</evidence>
<dbReference type="InterPro" id="IPR043128">
    <property type="entry name" value="Rev_trsase/Diguanyl_cyclase"/>
</dbReference>
<dbReference type="SMART" id="SM00614">
    <property type="entry name" value="ZnF_BED"/>
    <property type="match status" value="1"/>
</dbReference>
<sequence length="680" mass="78320">MSDPKRDGSTQSLQNSSPSKDDQTTTNENVRKKITPRAACWNHFTKFVTKEGEKRARCNACDVTYTMESTSSSTTNLNNHLKTCLKRPRGNTSNSNQSELAFVKVSQEITDLSTWVFDKDAVRKALVHTIIVDELPFKFVEGEGESIGQAFEKCLRDWGIERVFTITIDNASANSVAIAYLRKKFNHRNASITNGKLIHMRCVAHILNLIVQYSIKDASVSVAEKYERAFESYVRDDHNFFLDLTVGDGVPTFDDWEIFRRVIKVLEPFYHLTLKVSGSLHVTSHSLFEVLTDVHCLFDGWQDCGDLDIISMTSKMREKYNKYWGEGNKINMLVYLAVIFDPRCKMSFLDFRVNLFFPKVANDIMKIIDKELHFLFNEYSSNSGRIELFEGRSSSSTNLCSSMEIDQSEMKTGLAKQKYLKKKKQVGLERKFELDRYLGEDEEVNNSSSFDLLLWWKMNSPRFPILAQMARDILTIPISIVASESAFSTGGRVLDSFKSSLTPLMVEALVCTRDWLRKSNDAINLEDYVDELQTMEDDIRIVKDFPDVFPDELPGLPLNREVEFGNKLLPDRGFIRPSVSPKGAPFLFRKNKDGSMRMCIDYRVKETDVYKTVFRTRYGHYEFLVMPFGLTNAAAAFMNLMNRVFQPYLDRFVVVFIDDILVYSRTKMNTMNISELFYRF</sequence>
<dbReference type="GO" id="GO:0005634">
    <property type="term" value="C:nucleus"/>
    <property type="evidence" value="ECO:0007669"/>
    <property type="project" value="UniProtKB-SubCell"/>
</dbReference>
<dbReference type="PROSITE" id="PS50808">
    <property type="entry name" value="ZF_BED"/>
    <property type="match status" value="1"/>
</dbReference>
<dbReference type="AlphaFoldDB" id="A0A8J5Y914"/>
<evidence type="ECO:0000313" key="14">
    <source>
        <dbReference type="Proteomes" id="UP000701853"/>
    </source>
</evidence>
<protein>
    <recommendedName>
        <fullName evidence="12">BED-type domain-containing protein</fullName>
    </recommendedName>
</protein>
<dbReference type="GO" id="GO:0003677">
    <property type="term" value="F:DNA binding"/>
    <property type="evidence" value="ECO:0007669"/>
    <property type="project" value="UniProtKB-KW"/>
</dbReference>
<dbReference type="InterPro" id="IPR012337">
    <property type="entry name" value="RNaseH-like_sf"/>
</dbReference>
<dbReference type="Pfam" id="PF05699">
    <property type="entry name" value="Dimer_Tnp_hAT"/>
    <property type="match status" value="1"/>
</dbReference>
<evidence type="ECO:0000256" key="1">
    <source>
        <dbReference type="ARBA" id="ARBA00004123"/>
    </source>
</evidence>
<proteinExistence type="predicted"/>
<dbReference type="InterPro" id="IPR003656">
    <property type="entry name" value="Znf_BED"/>
</dbReference>
<evidence type="ECO:0000256" key="5">
    <source>
        <dbReference type="ARBA" id="ARBA00022833"/>
    </source>
</evidence>
<feature type="domain" description="BED-type" evidence="12">
    <location>
        <begin position="35"/>
        <end position="91"/>
    </location>
</feature>
<comment type="caution">
    <text evidence="13">The sequence shown here is derived from an EMBL/GenBank/DDBJ whole genome shotgun (WGS) entry which is preliminary data.</text>
</comment>
<dbReference type="Pfam" id="PF00078">
    <property type="entry name" value="RVT_1"/>
    <property type="match status" value="1"/>
</dbReference>
<comment type="subcellular location">
    <subcellularLocation>
        <location evidence="1">Nucleus</location>
    </subcellularLocation>
</comment>
<evidence type="ECO:0000256" key="3">
    <source>
        <dbReference type="ARBA" id="ARBA00022723"/>
    </source>
</evidence>
<dbReference type="GO" id="GO:0046983">
    <property type="term" value="F:protein dimerization activity"/>
    <property type="evidence" value="ECO:0007669"/>
    <property type="project" value="InterPro"/>
</dbReference>
<dbReference type="InterPro" id="IPR036236">
    <property type="entry name" value="Znf_C2H2_sf"/>
</dbReference>
<evidence type="ECO:0000256" key="4">
    <source>
        <dbReference type="ARBA" id="ARBA00022771"/>
    </source>
</evidence>
<evidence type="ECO:0000256" key="2">
    <source>
        <dbReference type="ARBA" id="ARBA00011738"/>
    </source>
</evidence>
<dbReference type="PANTHER" id="PTHR46481:SF7">
    <property type="entry name" value="ZINC FINGER BED DOMAIN-CONTAINING PROTEIN RICESLEEPER 2-LIKE"/>
    <property type="match status" value="1"/>
</dbReference>
<keyword evidence="3" id="KW-0479">Metal-binding</keyword>
<evidence type="ECO:0000259" key="12">
    <source>
        <dbReference type="PROSITE" id="PS50808"/>
    </source>
</evidence>
<name>A0A8J5Y914_9ROSI</name>
<dbReference type="OrthoDB" id="2431547at2759"/>
<evidence type="ECO:0000256" key="8">
    <source>
        <dbReference type="ARBA" id="ARBA00023163"/>
    </source>
</evidence>
<keyword evidence="5" id="KW-0862">Zinc</keyword>